<feature type="transmembrane region" description="Helical" evidence="10">
    <location>
        <begin position="156"/>
        <end position="173"/>
    </location>
</feature>
<dbReference type="PANTHER" id="PTHR36122:SF2">
    <property type="entry name" value="NICOTINAMIDE RIBOSIDE TRANSPORTER PNUC"/>
    <property type="match status" value="1"/>
</dbReference>
<accession>A0A250DI35</accession>
<evidence type="ECO:0000256" key="6">
    <source>
        <dbReference type="ARBA" id="ARBA00022475"/>
    </source>
</evidence>
<evidence type="ECO:0000256" key="9">
    <source>
        <dbReference type="ARBA" id="ARBA00023136"/>
    </source>
</evidence>
<evidence type="ECO:0000256" key="7">
    <source>
        <dbReference type="ARBA" id="ARBA00022692"/>
    </source>
</evidence>
<dbReference type="RefSeq" id="WP_095744744.1">
    <property type="nucleotide sequence ID" value="NZ_CP023284.1"/>
</dbReference>
<evidence type="ECO:0000256" key="4">
    <source>
        <dbReference type="ARBA" id="ARBA00017522"/>
    </source>
</evidence>
<dbReference type="PANTHER" id="PTHR36122">
    <property type="entry name" value="NICOTINAMIDE RIBOSIDE TRANSPORTER PNUC"/>
    <property type="match status" value="1"/>
</dbReference>
<comment type="similarity">
    <text evidence="3">Belongs to the nicotinamide ribonucleoside (NR) uptake permease (TC 4.B.1) family.</text>
</comment>
<feature type="transmembrane region" description="Helical" evidence="10">
    <location>
        <begin position="131"/>
        <end position="149"/>
    </location>
</feature>
<dbReference type="InterPro" id="IPR006419">
    <property type="entry name" value="NMN_transpt_PnuC"/>
</dbReference>
<name>A0A250DI35_9BURK</name>
<comment type="subcellular location">
    <subcellularLocation>
        <location evidence="2">Cell membrane</location>
        <topology evidence="2">Multi-pass membrane protein</topology>
    </subcellularLocation>
</comment>
<evidence type="ECO:0000256" key="3">
    <source>
        <dbReference type="ARBA" id="ARBA00006669"/>
    </source>
</evidence>
<keyword evidence="5" id="KW-0813">Transport</keyword>
<comment type="function">
    <text evidence="1">Required for nicotinamide riboside transport across the inner membrane.</text>
</comment>
<feature type="transmembrane region" description="Helical" evidence="10">
    <location>
        <begin position="105"/>
        <end position="125"/>
    </location>
</feature>
<dbReference type="NCBIfam" id="TIGR01528">
    <property type="entry name" value="NMN_trans_PnuC"/>
    <property type="match status" value="1"/>
</dbReference>
<keyword evidence="8 10" id="KW-1133">Transmembrane helix</keyword>
<evidence type="ECO:0000256" key="8">
    <source>
        <dbReference type="ARBA" id="ARBA00022989"/>
    </source>
</evidence>
<feature type="transmembrane region" description="Helical" evidence="10">
    <location>
        <begin position="12"/>
        <end position="34"/>
    </location>
</feature>
<protein>
    <recommendedName>
        <fullName evidence="4">Nicotinamide riboside transporter PnuC</fullName>
    </recommendedName>
</protein>
<keyword evidence="6" id="KW-1003">Cell membrane</keyword>
<proteinExistence type="inferred from homology"/>
<dbReference type="EMBL" id="CP023284">
    <property type="protein sequence ID" value="ATA54036.1"/>
    <property type="molecule type" value="Genomic_DNA"/>
</dbReference>
<evidence type="ECO:0000256" key="10">
    <source>
        <dbReference type="SAM" id="Phobius"/>
    </source>
</evidence>
<gene>
    <name evidence="11" type="ORF">CKY39_13005</name>
</gene>
<organism evidence="11 12">
    <name type="scientific">Variovorax boronicumulans</name>
    <dbReference type="NCBI Taxonomy" id="436515"/>
    <lineage>
        <taxon>Bacteria</taxon>
        <taxon>Pseudomonadati</taxon>
        <taxon>Pseudomonadota</taxon>
        <taxon>Betaproteobacteria</taxon>
        <taxon>Burkholderiales</taxon>
        <taxon>Comamonadaceae</taxon>
        <taxon>Variovorax</taxon>
    </lineage>
</organism>
<dbReference type="GO" id="GO:0005886">
    <property type="term" value="C:plasma membrane"/>
    <property type="evidence" value="ECO:0007669"/>
    <property type="project" value="UniProtKB-SubCell"/>
</dbReference>
<dbReference type="GO" id="GO:0034257">
    <property type="term" value="F:nicotinamide riboside transmembrane transporter activity"/>
    <property type="evidence" value="ECO:0007669"/>
    <property type="project" value="InterPro"/>
</dbReference>
<dbReference type="AlphaFoldDB" id="A0A250DI35"/>
<keyword evidence="7 10" id="KW-0812">Transmembrane</keyword>
<evidence type="ECO:0000313" key="12">
    <source>
        <dbReference type="Proteomes" id="UP000217154"/>
    </source>
</evidence>
<dbReference type="Proteomes" id="UP000217154">
    <property type="component" value="Chromosome"/>
</dbReference>
<evidence type="ECO:0000256" key="5">
    <source>
        <dbReference type="ARBA" id="ARBA00022448"/>
    </source>
</evidence>
<feature type="transmembrane region" description="Helical" evidence="10">
    <location>
        <begin position="41"/>
        <end position="60"/>
    </location>
</feature>
<dbReference type="Pfam" id="PF04973">
    <property type="entry name" value="NMN_transporter"/>
    <property type="match status" value="1"/>
</dbReference>
<evidence type="ECO:0000256" key="1">
    <source>
        <dbReference type="ARBA" id="ARBA00002672"/>
    </source>
</evidence>
<reference evidence="11 12" key="1">
    <citation type="submission" date="2017-09" db="EMBL/GenBank/DDBJ databases">
        <title>The diverse metabolic capabilities of V. boronicumulans make it an excellent choice for continued studies on novel biodegradation.</title>
        <authorList>
            <person name="Sun S."/>
        </authorList>
    </citation>
    <scope>NUCLEOTIDE SEQUENCE [LARGE SCALE GENOMIC DNA]</scope>
    <source>
        <strain evidence="11 12">J1</strain>
    </source>
</reference>
<evidence type="ECO:0000313" key="11">
    <source>
        <dbReference type="EMBL" id="ATA54036.1"/>
    </source>
</evidence>
<evidence type="ECO:0000256" key="2">
    <source>
        <dbReference type="ARBA" id="ARBA00004651"/>
    </source>
</evidence>
<feature type="transmembrane region" description="Helical" evidence="10">
    <location>
        <begin position="179"/>
        <end position="196"/>
    </location>
</feature>
<keyword evidence="9 10" id="KW-0472">Membrane</keyword>
<dbReference type="KEGG" id="vbo:CKY39_13005"/>
<feature type="transmembrane region" description="Helical" evidence="10">
    <location>
        <begin position="66"/>
        <end position="84"/>
    </location>
</feature>
<sequence>MPELLSASAFALWGSPVTWLELVAAVLALAMVGCNMREIHWGWPLAIVSSLLYVVVFANARIYGDASLQVFFAFVALWGWAQWLRGFRADGSALRVSRLSPRGTAYALLACAIAWPVVALFLRRFTNTDVPWWDGFVTGLSLVGQFLLGRKFIENWLVWLAVNVVSVGLFIHKGLWLTTALYAVFAVLSVAGFLAWQRRLPKATTKAVPA</sequence>